<evidence type="ECO:0000313" key="4">
    <source>
        <dbReference type="EMBL" id="MEV5250041.1"/>
    </source>
</evidence>
<evidence type="ECO:0000256" key="1">
    <source>
        <dbReference type="ARBA" id="ARBA00006754"/>
    </source>
</evidence>
<dbReference type="InterPro" id="IPR003018">
    <property type="entry name" value="GAF"/>
</dbReference>
<dbReference type="SUPFAM" id="SSF55781">
    <property type="entry name" value="GAF domain-like"/>
    <property type="match status" value="1"/>
</dbReference>
<dbReference type="Pfam" id="PF17853">
    <property type="entry name" value="GGDEF_2"/>
    <property type="match status" value="1"/>
</dbReference>
<dbReference type="InterPro" id="IPR051448">
    <property type="entry name" value="CdaR-like_regulators"/>
</dbReference>
<evidence type="ECO:0000259" key="3">
    <source>
        <dbReference type="SMART" id="SM00065"/>
    </source>
</evidence>
<dbReference type="Gene3D" id="3.30.450.40">
    <property type="match status" value="1"/>
</dbReference>
<dbReference type="InterPro" id="IPR025736">
    <property type="entry name" value="PucR_C-HTH_dom"/>
</dbReference>
<protein>
    <submittedName>
        <fullName evidence="4">Helix-turn-helix domain-containing protein</fullName>
    </submittedName>
</protein>
<feature type="region of interest" description="Disordered" evidence="2">
    <location>
        <begin position="151"/>
        <end position="182"/>
    </location>
</feature>
<sequence>MAGEDPHTTTGDLTLTDHLLRLLELLATEAPAHACDRLLTRARARPQDLHRLDHARHLARETAGHTARRARREADLASLVDTARELTRPARPEATLALLTRRARLLTATDLALTVLHDEDTGEAVVRAADGAVAARTAGHRIPARLLPPAAPGHPPGPFSTTDLLAARPPAGPTAAEPAGHAAHTEALDALARAESLHAVLGVPLHTGEDHLGYLYVADRTARHFTPDEVALLRSLADLGAVALTTTRLLAHVRTANAELERAGVRARAGLRDAIEARGAQDDLFRLALDGIGLDELLARAAGELGGGISVHDPAGERLAAHGRLPRTTAADLDRVRLNAAATGIACPTADGTWVVPLTVRSEDVGSLLFHPAGPGTEPPEQLLLAHARTVSLLLMMRRSTATEGQIRDDLLEDLVACDGPPPERLLARARRLSADLDRPHVVVVARPGTSAASLVDGWAAVHARRHRGMKTVRDGLLVLLLPGQDPAARAEDVRTRLAAATGAPVTAAASVSPRGAATVHRAHREAVRCLEALLALDTTGVSAAAGDLGFLGVLLADDHDVPGFVERTLGPLLDHDSARLSSLVETLDGWFRAAGSPSRAAELLHVHPNTVSRRLERITQLLGPDWQRPEQALELQLALRLHRTRALLAPAPGGPRPPDTARAVTAR</sequence>
<reference evidence="4 5" key="1">
    <citation type="submission" date="2024-06" db="EMBL/GenBank/DDBJ databases">
        <title>The Natural Products Discovery Center: Release of the First 8490 Sequenced Strains for Exploring Actinobacteria Biosynthetic Diversity.</title>
        <authorList>
            <person name="Kalkreuter E."/>
            <person name="Kautsar S.A."/>
            <person name="Yang D."/>
            <person name="Bader C.D."/>
            <person name="Teijaro C.N."/>
            <person name="Fluegel L."/>
            <person name="Davis C.M."/>
            <person name="Simpson J.R."/>
            <person name="Lauterbach L."/>
            <person name="Steele A.D."/>
            <person name="Gui C."/>
            <person name="Meng S."/>
            <person name="Li G."/>
            <person name="Viehrig K."/>
            <person name="Ye F."/>
            <person name="Su P."/>
            <person name="Kiefer A.F."/>
            <person name="Nichols A."/>
            <person name="Cepeda A.J."/>
            <person name="Yan W."/>
            <person name="Fan B."/>
            <person name="Jiang Y."/>
            <person name="Adhikari A."/>
            <person name="Zheng C.-J."/>
            <person name="Schuster L."/>
            <person name="Cowan T.M."/>
            <person name="Smanski M.J."/>
            <person name="Chevrette M.G."/>
            <person name="De Carvalho L.P.S."/>
            <person name="Shen B."/>
        </authorList>
    </citation>
    <scope>NUCLEOTIDE SEQUENCE [LARGE SCALE GENOMIC DNA]</scope>
    <source>
        <strain evidence="4 5">NPDC052768</strain>
    </source>
</reference>
<dbReference type="EMBL" id="JBFATE010000029">
    <property type="protein sequence ID" value="MEV5250041.1"/>
    <property type="molecule type" value="Genomic_DNA"/>
</dbReference>
<dbReference type="RefSeq" id="WP_364027839.1">
    <property type="nucleotide sequence ID" value="NZ_JBFATD010000035.1"/>
</dbReference>
<dbReference type="InterPro" id="IPR042070">
    <property type="entry name" value="PucR_C-HTH_sf"/>
</dbReference>
<dbReference type="PANTHER" id="PTHR33744:SF1">
    <property type="entry name" value="DNA-BINDING TRANSCRIPTIONAL ACTIVATOR ADER"/>
    <property type="match status" value="1"/>
</dbReference>
<dbReference type="Pfam" id="PF01590">
    <property type="entry name" value="GAF"/>
    <property type="match status" value="1"/>
</dbReference>
<comment type="similarity">
    <text evidence="1">Belongs to the CdaR family.</text>
</comment>
<feature type="region of interest" description="Disordered" evidence="2">
    <location>
        <begin position="649"/>
        <end position="668"/>
    </location>
</feature>
<proteinExistence type="inferred from homology"/>
<dbReference type="Proteomes" id="UP001552527">
    <property type="component" value="Unassembled WGS sequence"/>
</dbReference>
<evidence type="ECO:0000256" key="2">
    <source>
        <dbReference type="SAM" id="MobiDB-lite"/>
    </source>
</evidence>
<dbReference type="Pfam" id="PF13556">
    <property type="entry name" value="HTH_30"/>
    <property type="match status" value="1"/>
</dbReference>
<dbReference type="PANTHER" id="PTHR33744">
    <property type="entry name" value="CARBOHYDRATE DIACID REGULATOR"/>
    <property type="match status" value="1"/>
</dbReference>
<dbReference type="InterPro" id="IPR029016">
    <property type="entry name" value="GAF-like_dom_sf"/>
</dbReference>
<dbReference type="Gene3D" id="1.10.10.2840">
    <property type="entry name" value="PucR C-terminal helix-turn-helix domain"/>
    <property type="match status" value="1"/>
</dbReference>
<name>A0ABV3JPE4_9ACTN</name>
<feature type="compositionally biased region" description="Low complexity" evidence="2">
    <location>
        <begin position="166"/>
        <end position="182"/>
    </location>
</feature>
<feature type="domain" description="GAF" evidence="3">
    <location>
        <begin position="91"/>
        <end position="254"/>
    </location>
</feature>
<organism evidence="4 5">
    <name type="scientific">Streptomyces werraensis</name>
    <dbReference type="NCBI Taxonomy" id="68284"/>
    <lineage>
        <taxon>Bacteria</taxon>
        <taxon>Bacillati</taxon>
        <taxon>Actinomycetota</taxon>
        <taxon>Actinomycetes</taxon>
        <taxon>Kitasatosporales</taxon>
        <taxon>Streptomycetaceae</taxon>
        <taxon>Streptomyces</taxon>
    </lineage>
</organism>
<comment type="caution">
    <text evidence="4">The sequence shown here is derived from an EMBL/GenBank/DDBJ whole genome shotgun (WGS) entry which is preliminary data.</text>
</comment>
<gene>
    <name evidence="4" type="ORF">AB0K95_33065</name>
</gene>
<keyword evidence="5" id="KW-1185">Reference proteome</keyword>
<evidence type="ECO:0000313" key="5">
    <source>
        <dbReference type="Proteomes" id="UP001552527"/>
    </source>
</evidence>
<dbReference type="InterPro" id="IPR041522">
    <property type="entry name" value="CdaR_GGDEF"/>
</dbReference>
<accession>A0ABV3JPE4</accession>
<dbReference type="SMART" id="SM00065">
    <property type="entry name" value="GAF"/>
    <property type="match status" value="1"/>
</dbReference>